<protein>
    <submittedName>
        <fullName evidence="3">Acetyl esterase/lipase</fullName>
    </submittedName>
</protein>
<proteinExistence type="predicted"/>
<feature type="domain" description="Peptidase S9 prolyl oligopeptidase catalytic" evidence="2">
    <location>
        <begin position="79"/>
        <end position="248"/>
    </location>
</feature>
<keyword evidence="4" id="KW-1185">Reference proteome</keyword>
<dbReference type="GO" id="GO:0008236">
    <property type="term" value="F:serine-type peptidase activity"/>
    <property type="evidence" value="ECO:0007669"/>
    <property type="project" value="InterPro"/>
</dbReference>
<evidence type="ECO:0000256" key="1">
    <source>
        <dbReference type="ARBA" id="ARBA00022801"/>
    </source>
</evidence>
<organism evidence="3 4">
    <name type="scientific">Gracilibacillus halotolerans</name>
    <dbReference type="NCBI Taxonomy" id="74386"/>
    <lineage>
        <taxon>Bacteria</taxon>
        <taxon>Bacillati</taxon>
        <taxon>Bacillota</taxon>
        <taxon>Bacilli</taxon>
        <taxon>Bacillales</taxon>
        <taxon>Bacillaceae</taxon>
        <taxon>Gracilibacillus</taxon>
    </lineage>
</organism>
<sequence>MKWIDGKDYQWESKDLNDDCPAVISYFLAESKSSPTIIVFPGGGYGHRAYHEGEPVARWLNKLGFHACVARYKVKPINKQETIQQGLKMVRFVRERMDNKHDLKNKKLGVLGFSAGGHLAAMVSNLVEPGEIDFQILCYPVITMGPSTHEGSRNNLLGINATTRLIDEFSAEKLVHSETPPAFIWSTVNDSSVSVRNSLLYVESLQKYRIPYELHLFQEGRHGLGLAVDHPSAKDWTNLCAAWMQRYFMD</sequence>
<dbReference type="PANTHER" id="PTHR48081:SF6">
    <property type="entry name" value="PEPTIDASE S9 PROLYL OLIGOPEPTIDASE CATALYTIC DOMAIN-CONTAINING PROTEIN"/>
    <property type="match status" value="1"/>
</dbReference>
<comment type="caution">
    <text evidence="3">The sequence shown here is derived from an EMBL/GenBank/DDBJ whole genome shotgun (WGS) entry which is preliminary data.</text>
</comment>
<accession>A0A841RLG9</accession>
<evidence type="ECO:0000259" key="2">
    <source>
        <dbReference type="Pfam" id="PF00326"/>
    </source>
</evidence>
<dbReference type="RefSeq" id="WP_184243936.1">
    <property type="nucleotide sequence ID" value="NZ_BAAACU010000022.1"/>
</dbReference>
<dbReference type="GO" id="GO:0006508">
    <property type="term" value="P:proteolysis"/>
    <property type="evidence" value="ECO:0007669"/>
    <property type="project" value="InterPro"/>
</dbReference>
<dbReference type="Proteomes" id="UP000572212">
    <property type="component" value="Unassembled WGS sequence"/>
</dbReference>
<dbReference type="InterPro" id="IPR050300">
    <property type="entry name" value="GDXG_lipolytic_enzyme"/>
</dbReference>
<dbReference type="Pfam" id="PF00326">
    <property type="entry name" value="Peptidase_S9"/>
    <property type="match status" value="1"/>
</dbReference>
<dbReference type="PANTHER" id="PTHR48081">
    <property type="entry name" value="AB HYDROLASE SUPERFAMILY PROTEIN C4A8.06C"/>
    <property type="match status" value="1"/>
</dbReference>
<reference evidence="3 4" key="1">
    <citation type="submission" date="2020-08" db="EMBL/GenBank/DDBJ databases">
        <title>Genomic Encyclopedia of Type Strains, Phase IV (KMG-IV): sequencing the most valuable type-strain genomes for metagenomic binning, comparative biology and taxonomic classification.</title>
        <authorList>
            <person name="Goeker M."/>
        </authorList>
    </citation>
    <scope>NUCLEOTIDE SEQUENCE [LARGE SCALE GENOMIC DNA]</scope>
    <source>
        <strain evidence="3 4">DSM 11805</strain>
    </source>
</reference>
<dbReference type="EMBL" id="JACHON010000001">
    <property type="protein sequence ID" value="MBB6511578.1"/>
    <property type="molecule type" value="Genomic_DNA"/>
</dbReference>
<keyword evidence="1" id="KW-0378">Hydrolase</keyword>
<gene>
    <name evidence="3" type="ORF">GGQ92_000345</name>
</gene>
<dbReference type="AlphaFoldDB" id="A0A841RLG9"/>
<dbReference type="Gene3D" id="3.40.50.1820">
    <property type="entry name" value="alpha/beta hydrolase"/>
    <property type="match status" value="1"/>
</dbReference>
<evidence type="ECO:0000313" key="3">
    <source>
        <dbReference type="EMBL" id="MBB6511578.1"/>
    </source>
</evidence>
<name>A0A841RLG9_9BACI</name>
<dbReference type="SUPFAM" id="SSF53474">
    <property type="entry name" value="alpha/beta-Hydrolases"/>
    <property type="match status" value="1"/>
</dbReference>
<dbReference type="InterPro" id="IPR029058">
    <property type="entry name" value="AB_hydrolase_fold"/>
</dbReference>
<evidence type="ECO:0000313" key="4">
    <source>
        <dbReference type="Proteomes" id="UP000572212"/>
    </source>
</evidence>
<dbReference type="InterPro" id="IPR001375">
    <property type="entry name" value="Peptidase_S9_cat"/>
</dbReference>